<gene>
    <name evidence="2" type="ORF">Y1Q_0004938</name>
</gene>
<feature type="compositionally biased region" description="Basic and acidic residues" evidence="1">
    <location>
        <begin position="42"/>
        <end position="54"/>
    </location>
</feature>
<evidence type="ECO:0000313" key="2">
    <source>
        <dbReference type="EMBL" id="KYO29536.1"/>
    </source>
</evidence>
<proteinExistence type="predicted"/>
<keyword evidence="3" id="KW-1185">Reference proteome</keyword>
<sequence>MTTTNLSVNSQMHYPSTPQTWKGQSKILGAAPEIEALELESRIQKPHDKTEYKKGGKTPSPTFAERK</sequence>
<organism evidence="2 3">
    <name type="scientific">Alligator mississippiensis</name>
    <name type="common">American alligator</name>
    <dbReference type="NCBI Taxonomy" id="8496"/>
    <lineage>
        <taxon>Eukaryota</taxon>
        <taxon>Metazoa</taxon>
        <taxon>Chordata</taxon>
        <taxon>Craniata</taxon>
        <taxon>Vertebrata</taxon>
        <taxon>Euteleostomi</taxon>
        <taxon>Archelosauria</taxon>
        <taxon>Archosauria</taxon>
        <taxon>Crocodylia</taxon>
        <taxon>Alligatoridae</taxon>
        <taxon>Alligatorinae</taxon>
        <taxon>Alligator</taxon>
    </lineage>
</organism>
<accession>A0A151MYB2</accession>
<reference evidence="2 3" key="1">
    <citation type="journal article" date="2012" name="Genome Biol.">
        <title>Sequencing three crocodilian genomes to illuminate the evolution of archosaurs and amniotes.</title>
        <authorList>
            <person name="St John J.A."/>
            <person name="Braun E.L."/>
            <person name="Isberg S.R."/>
            <person name="Miles L.G."/>
            <person name="Chong A.Y."/>
            <person name="Gongora J."/>
            <person name="Dalzell P."/>
            <person name="Moran C."/>
            <person name="Bed'hom B."/>
            <person name="Abzhanov A."/>
            <person name="Burgess S.C."/>
            <person name="Cooksey A.M."/>
            <person name="Castoe T.A."/>
            <person name="Crawford N.G."/>
            <person name="Densmore L.D."/>
            <person name="Drew J.C."/>
            <person name="Edwards S.V."/>
            <person name="Faircloth B.C."/>
            <person name="Fujita M.K."/>
            <person name="Greenwold M.J."/>
            <person name="Hoffmann F.G."/>
            <person name="Howard J.M."/>
            <person name="Iguchi T."/>
            <person name="Janes D.E."/>
            <person name="Khan S.Y."/>
            <person name="Kohno S."/>
            <person name="de Koning A.J."/>
            <person name="Lance S.L."/>
            <person name="McCarthy F.M."/>
            <person name="McCormack J.E."/>
            <person name="Merchant M.E."/>
            <person name="Peterson D.G."/>
            <person name="Pollock D.D."/>
            <person name="Pourmand N."/>
            <person name="Raney B.J."/>
            <person name="Roessler K.A."/>
            <person name="Sanford J.R."/>
            <person name="Sawyer R.H."/>
            <person name="Schmidt C.J."/>
            <person name="Triplett E.W."/>
            <person name="Tuberville T.D."/>
            <person name="Venegas-Anaya M."/>
            <person name="Howard J.T."/>
            <person name="Jarvis E.D."/>
            <person name="Guillette L.J.Jr."/>
            <person name="Glenn T.C."/>
            <person name="Green R.E."/>
            <person name="Ray D.A."/>
        </authorList>
    </citation>
    <scope>NUCLEOTIDE SEQUENCE [LARGE SCALE GENOMIC DNA]</scope>
    <source>
        <strain evidence="2">KSC_2009_1</strain>
    </source>
</reference>
<dbReference type="AlphaFoldDB" id="A0A151MYB2"/>
<evidence type="ECO:0000313" key="3">
    <source>
        <dbReference type="Proteomes" id="UP000050525"/>
    </source>
</evidence>
<feature type="region of interest" description="Disordered" evidence="1">
    <location>
        <begin position="1"/>
        <end position="23"/>
    </location>
</feature>
<dbReference type="EMBL" id="AKHW03004653">
    <property type="protein sequence ID" value="KYO29536.1"/>
    <property type="molecule type" value="Genomic_DNA"/>
</dbReference>
<name>A0A151MYB2_ALLMI</name>
<dbReference type="Proteomes" id="UP000050525">
    <property type="component" value="Unassembled WGS sequence"/>
</dbReference>
<evidence type="ECO:0000256" key="1">
    <source>
        <dbReference type="SAM" id="MobiDB-lite"/>
    </source>
</evidence>
<feature type="region of interest" description="Disordered" evidence="1">
    <location>
        <begin position="42"/>
        <end position="67"/>
    </location>
</feature>
<protein>
    <submittedName>
        <fullName evidence="2">Uncharacterized protein</fullName>
    </submittedName>
</protein>
<comment type="caution">
    <text evidence="2">The sequence shown here is derived from an EMBL/GenBank/DDBJ whole genome shotgun (WGS) entry which is preliminary data.</text>
</comment>